<evidence type="ECO:0000313" key="1">
    <source>
        <dbReference type="EMBL" id="CAD8142259.1"/>
    </source>
</evidence>
<name>A0A8S1SSF4_9CILI</name>
<protein>
    <submittedName>
        <fullName evidence="1">Uncharacterized protein</fullName>
    </submittedName>
</protein>
<dbReference type="Proteomes" id="UP000689195">
    <property type="component" value="Unassembled WGS sequence"/>
</dbReference>
<gene>
    <name evidence="1" type="ORF">PPENT_87.1.T0110050</name>
</gene>
<sequence>MSELESWFIAGASTQNYITVCSEQKILGGYYKFGMGTAVQQLFMSHLIIKLELNQQNFWKLGCWENKIFYIIIDELVQKYQFGCLQGTSQCGYSYRDLQSPIKIIIPHQSETLVILFKTNVNNWKNEFWSVNNFYLDILKCVPESLLCNENSSDICKPRMDIPIELIGFLKQMLMYGYQKILCLLNQLFVLIKYLQLEDIRFQGDQNYLQLKLNSIIIIYQNFK</sequence>
<dbReference type="AlphaFoldDB" id="A0A8S1SSF4"/>
<organism evidence="1 2">
    <name type="scientific">Paramecium pentaurelia</name>
    <dbReference type="NCBI Taxonomy" id="43138"/>
    <lineage>
        <taxon>Eukaryota</taxon>
        <taxon>Sar</taxon>
        <taxon>Alveolata</taxon>
        <taxon>Ciliophora</taxon>
        <taxon>Intramacronucleata</taxon>
        <taxon>Oligohymenophorea</taxon>
        <taxon>Peniculida</taxon>
        <taxon>Parameciidae</taxon>
        <taxon>Paramecium</taxon>
    </lineage>
</organism>
<proteinExistence type="predicted"/>
<accession>A0A8S1SSF4</accession>
<keyword evidence="2" id="KW-1185">Reference proteome</keyword>
<dbReference type="PANTHER" id="PTHR39767">
    <property type="entry name" value="CALCIUM/CALMODULIN-BINDING MEMBRANE PROTEIN PCM4-RELATED"/>
    <property type="match status" value="1"/>
</dbReference>
<comment type="caution">
    <text evidence="1">The sequence shown here is derived from an EMBL/GenBank/DDBJ whole genome shotgun (WGS) entry which is preliminary data.</text>
</comment>
<reference evidence="1" key="1">
    <citation type="submission" date="2021-01" db="EMBL/GenBank/DDBJ databases">
        <authorList>
            <consortium name="Genoscope - CEA"/>
            <person name="William W."/>
        </authorList>
    </citation>
    <scope>NUCLEOTIDE SEQUENCE</scope>
</reference>
<dbReference type="EMBL" id="CAJJDO010000011">
    <property type="protein sequence ID" value="CAD8142259.1"/>
    <property type="molecule type" value="Genomic_DNA"/>
</dbReference>
<evidence type="ECO:0000313" key="2">
    <source>
        <dbReference type="Proteomes" id="UP000689195"/>
    </source>
</evidence>
<dbReference type="PANTHER" id="PTHR39767:SF2">
    <property type="entry name" value="CHROMOSOME UNDETERMINED SCAFFOLD_1, WHOLE GENOME SHOTGUN SEQUENCE"/>
    <property type="match status" value="1"/>
</dbReference>